<dbReference type="PANTHER" id="PTHR22749">
    <property type="entry name" value="RIBOFLAVIN KINASE/FMN ADENYLYLTRANSFERASE"/>
    <property type="match status" value="1"/>
</dbReference>
<sequence>MRVFHVGEAYDLGASAVALGNFDGLHLAHREIIRKCVEYAAKNGLRSGILLFENHTGTVTAHTELKVLTTLPEKLELLQDMGLDFAAVIPFDESFRHMEPEGFIDFLQGRLAMRAASVGYDYSFGYRAQGDVRLLQKLAAEKRFHVIETPAVRYEGTIVSSTLVRDLLVQGNVREANALLGRPYKLSGTVDAGLQNGRKMGLPTANLSFDRQKLLPGDGVYKGRTYIRGAGHLSLINVGKNPTFRAKKRTVESFILDFDEDIYDAGITIAFDEKIRDEIRFENQDQLKKQIHQDINQVKGAI</sequence>
<keyword evidence="5 14" id="KW-0808">Transferase</keyword>
<dbReference type="EC" id="2.7.7.2" evidence="14"/>
<dbReference type="SUPFAM" id="SSF52374">
    <property type="entry name" value="Nucleotidylyl transferase"/>
    <property type="match status" value="1"/>
</dbReference>
<dbReference type="GO" id="GO:0005524">
    <property type="term" value="F:ATP binding"/>
    <property type="evidence" value="ECO:0007669"/>
    <property type="project" value="UniProtKB-UniRule"/>
</dbReference>
<comment type="pathway">
    <text evidence="2 14">Cofactor biosynthesis; FMN biosynthesis; FMN from riboflavin (ATP route): step 1/1.</text>
</comment>
<keyword evidence="10 14" id="KW-0067">ATP-binding</keyword>
<dbReference type="SMART" id="SM00904">
    <property type="entry name" value="Flavokinase"/>
    <property type="match status" value="1"/>
</dbReference>
<organism evidence="16 17">
    <name type="scientific">Candidatus Avimonoglobus intestinipullorum</name>
    <dbReference type="NCBI Taxonomy" id="2840699"/>
    <lineage>
        <taxon>Bacteria</taxon>
        <taxon>Bacillati</taxon>
        <taxon>Bacillota</taxon>
        <taxon>Clostridia</taxon>
        <taxon>Eubacteriales</taxon>
        <taxon>Candidatus Avimonoglobus</taxon>
    </lineage>
</organism>
<evidence type="ECO:0000256" key="9">
    <source>
        <dbReference type="ARBA" id="ARBA00022827"/>
    </source>
</evidence>
<dbReference type="AlphaFoldDB" id="A0A9D1LTS6"/>
<proteinExistence type="inferred from homology"/>
<evidence type="ECO:0000256" key="14">
    <source>
        <dbReference type="PIRNR" id="PIRNR004491"/>
    </source>
</evidence>
<evidence type="ECO:0000313" key="17">
    <source>
        <dbReference type="Proteomes" id="UP000824111"/>
    </source>
</evidence>
<dbReference type="EC" id="2.7.1.26" evidence="14"/>
<dbReference type="GO" id="GO:0003919">
    <property type="term" value="F:FMN adenylyltransferase activity"/>
    <property type="evidence" value="ECO:0007669"/>
    <property type="project" value="UniProtKB-UniRule"/>
</dbReference>
<evidence type="ECO:0000256" key="7">
    <source>
        <dbReference type="ARBA" id="ARBA00022741"/>
    </source>
</evidence>
<evidence type="ECO:0000256" key="13">
    <source>
        <dbReference type="ARBA" id="ARBA00049494"/>
    </source>
</evidence>
<keyword evidence="6 14" id="KW-0548">Nucleotidyltransferase</keyword>
<dbReference type="Pfam" id="PF01687">
    <property type="entry name" value="Flavokinase"/>
    <property type="match status" value="1"/>
</dbReference>
<dbReference type="Pfam" id="PF06574">
    <property type="entry name" value="FAD_syn"/>
    <property type="match status" value="1"/>
</dbReference>
<keyword evidence="4 14" id="KW-0288">FMN</keyword>
<dbReference type="CDD" id="cd02064">
    <property type="entry name" value="FAD_synthetase_N"/>
    <property type="match status" value="1"/>
</dbReference>
<name>A0A9D1LTS6_9FIRM</name>
<protein>
    <recommendedName>
        <fullName evidence="14">Riboflavin biosynthesis protein</fullName>
    </recommendedName>
    <domain>
        <recommendedName>
            <fullName evidence="14">Riboflavin kinase</fullName>
            <ecNumber evidence="14">2.7.1.26</ecNumber>
        </recommendedName>
        <alternativeName>
            <fullName evidence="14">Flavokinase</fullName>
        </alternativeName>
    </domain>
    <domain>
        <recommendedName>
            <fullName evidence="14">FMN adenylyltransferase</fullName>
            <ecNumber evidence="14">2.7.7.2</ecNumber>
        </recommendedName>
        <alternativeName>
            <fullName evidence="14">FAD pyrophosphorylase</fullName>
        </alternativeName>
        <alternativeName>
            <fullName evidence="14">FAD synthase</fullName>
        </alternativeName>
    </domain>
</protein>
<keyword evidence="7 14" id="KW-0547">Nucleotide-binding</keyword>
<evidence type="ECO:0000256" key="2">
    <source>
        <dbReference type="ARBA" id="ARBA00005201"/>
    </source>
</evidence>
<reference evidence="16" key="2">
    <citation type="journal article" date="2021" name="PeerJ">
        <title>Extensive microbial diversity within the chicken gut microbiome revealed by metagenomics and culture.</title>
        <authorList>
            <person name="Gilroy R."/>
            <person name="Ravi A."/>
            <person name="Getino M."/>
            <person name="Pursley I."/>
            <person name="Horton D.L."/>
            <person name="Alikhan N.F."/>
            <person name="Baker D."/>
            <person name="Gharbi K."/>
            <person name="Hall N."/>
            <person name="Watson M."/>
            <person name="Adriaenssens E.M."/>
            <person name="Foster-Nyarko E."/>
            <person name="Jarju S."/>
            <person name="Secka A."/>
            <person name="Antonio M."/>
            <person name="Oren A."/>
            <person name="Chaudhuri R.R."/>
            <person name="La Ragione R."/>
            <person name="Hildebrand F."/>
            <person name="Pallen M.J."/>
        </authorList>
    </citation>
    <scope>NUCLEOTIDE SEQUENCE</scope>
    <source>
        <strain evidence="16">ChiSjej4B22-9803</strain>
    </source>
</reference>
<evidence type="ECO:0000259" key="15">
    <source>
        <dbReference type="SMART" id="SM00904"/>
    </source>
</evidence>
<evidence type="ECO:0000313" key="16">
    <source>
        <dbReference type="EMBL" id="HIU47747.1"/>
    </source>
</evidence>
<dbReference type="InterPro" id="IPR015864">
    <property type="entry name" value="FAD_synthase"/>
</dbReference>
<dbReference type="EMBL" id="DVND01000005">
    <property type="protein sequence ID" value="HIU47747.1"/>
    <property type="molecule type" value="Genomic_DNA"/>
</dbReference>
<dbReference type="Gene3D" id="3.40.50.620">
    <property type="entry name" value="HUPs"/>
    <property type="match status" value="1"/>
</dbReference>
<evidence type="ECO:0000256" key="8">
    <source>
        <dbReference type="ARBA" id="ARBA00022777"/>
    </source>
</evidence>
<dbReference type="Gene3D" id="2.40.30.30">
    <property type="entry name" value="Riboflavin kinase-like"/>
    <property type="match status" value="1"/>
</dbReference>
<keyword evidence="9 14" id="KW-0274">FAD</keyword>
<keyword evidence="11" id="KW-0511">Multifunctional enzyme</keyword>
<dbReference type="SUPFAM" id="SSF82114">
    <property type="entry name" value="Riboflavin kinase-like"/>
    <property type="match status" value="1"/>
</dbReference>
<dbReference type="PIRSF" id="PIRSF004491">
    <property type="entry name" value="FAD_Synth"/>
    <property type="match status" value="1"/>
</dbReference>
<keyword evidence="3 14" id="KW-0285">Flavoprotein</keyword>
<evidence type="ECO:0000256" key="4">
    <source>
        <dbReference type="ARBA" id="ARBA00022643"/>
    </source>
</evidence>
<dbReference type="InterPro" id="IPR023465">
    <property type="entry name" value="Riboflavin_kinase_dom_sf"/>
</dbReference>
<evidence type="ECO:0000256" key="6">
    <source>
        <dbReference type="ARBA" id="ARBA00022695"/>
    </source>
</evidence>
<dbReference type="NCBIfam" id="TIGR00083">
    <property type="entry name" value="ribF"/>
    <property type="match status" value="1"/>
</dbReference>
<evidence type="ECO:0000256" key="3">
    <source>
        <dbReference type="ARBA" id="ARBA00022630"/>
    </source>
</evidence>
<dbReference type="GO" id="GO:0009398">
    <property type="term" value="P:FMN biosynthetic process"/>
    <property type="evidence" value="ECO:0007669"/>
    <property type="project" value="UniProtKB-UniRule"/>
</dbReference>
<dbReference type="GO" id="GO:0006747">
    <property type="term" value="P:FAD biosynthetic process"/>
    <property type="evidence" value="ECO:0007669"/>
    <property type="project" value="UniProtKB-UniRule"/>
</dbReference>
<dbReference type="GO" id="GO:0009231">
    <property type="term" value="P:riboflavin biosynthetic process"/>
    <property type="evidence" value="ECO:0007669"/>
    <property type="project" value="InterPro"/>
</dbReference>
<comment type="caution">
    <text evidence="16">The sequence shown here is derived from an EMBL/GenBank/DDBJ whole genome shotgun (WGS) entry which is preliminary data.</text>
</comment>
<comment type="similarity">
    <text evidence="14">Belongs to the ribF family.</text>
</comment>
<dbReference type="Proteomes" id="UP000824111">
    <property type="component" value="Unassembled WGS sequence"/>
</dbReference>
<evidence type="ECO:0000256" key="12">
    <source>
        <dbReference type="ARBA" id="ARBA00047880"/>
    </source>
</evidence>
<dbReference type="InterPro" id="IPR023468">
    <property type="entry name" value="Riboflavin_kinase"/>
</dbReference>
<dbReference type="NCBIfam" id="NF004162">
    <property type="entry name" value="PRK05627.1-5"/>
    <property type="match status" value="1"/>
</dbReference>
<dbReference type="InterPro" id="IPR002606">
    <property type="entry name" value="Riboflavin_kinase_bac"/>
</dbReference>
<dbReference type="InterPro" id="IPR014729">
    <property type="entry name" value="Rossmann-like_a/b/a_fold"/>
</dbReference>
<dbReference type="GO" id="GO:0008531">
    <property type="term" value="F:riboflavin kinase activity"/>
    <property type="evidence" value="ECO:0007669"/>
    <property type="project" value="UniProtKB-UniRule"/>
</dbReference>
<feature type="domain" description="Riboflavin kinase" evidence="15">
    <location>
        <begin position="179"/>
        <end position="301"/>
    </location>
</feature>
<evidence type="ECO:0000256" key="1">
    <source>
        <dbReference type="ARBA" id="ARBA00004726"/>
    </source>
</evidence>
<evidence type="ECO:0000256" key="11">
    <source>
        <dbReference type="ARBA" id="ARBA00023268"/>
    </source>
</evidence>
<evidence type="ECO:0000256" key="5">
    <source>
        <dbReference type="ARBA" id="ARBA00022679"/>
    </source>
</evidence>
<keyword evidence="8 14" id="KW-0418">Kinase</keyword>
<gene>
    <name evidence="16" type="ORF">IAB04_00120</name>
</gene>
<evidence type="ECO:0000256" key="10">
    <source>
        <dbReference type="ARBA" id="ARBA00022840"/>
    </source>
</evidence>
<dbReference type="InterPro" id="IPR015865">
    <property type="entry name" value="Riboflavin_kinase_bac/euk"/>
</dbReference>
<reference evidence="16" key="1">
    <citation type="submission" date="2020-10" db="EMBL/GenBank/DDBJ databases">
        <authorList>
            <person name="Gilroy R."/>
        </authorList>
    </citation>
    <scope>NUCLEOTIDE SEQUENCE</scope>
    <source>
        <strain evidence="16">ChiSjej4B22-9803</strain>
    </source>
</reference>
<comment type="pathway">
    <text evidence="1 14">Cofactor biosynthesis; FAD biosynthesis; FAD from FMN: step 1/1.</text>
</comment>
<dbReference type="PANTHER" id="PTHR22749:SF6">
    <property type="entry name" value="RIBOFLAVIN KINASE"/>
    <property type="match status" value="1"/>
</dbReference>
<accession>A0A9D1LTS6</accession>
<comment type="catalytic activity">
    <reaction evidence="13 14">
        <text>FMN + ATP + H(+) = FAD + diphosphate</text>
        <dbReference type="Rhea" id="RHEA:17237"/>
        <dbReference type="ChEBI" id="CHEBI:15378"/>
        <dbReference type="ChEBI" id="CHEBI:30616"/>
        <dbReference type="ChEBI" id="CHEBI:33019"/>
        <dbReference type="ChEBI" id="CHEBI:57692"/>
        <dbReference type="ChEBI" id="CHEBI:58210"/>
        <dbReference type="EC" id="2.7.7.2"/>
    </reaction>
</comment>
<comment type="catalytic activity">
    <reaction evidence="12 14">
        <text>riboflavin + ATP = FMN + ADP + H(+)</text>
        <dbReference type="Rhea" id="RHEA:14357"/>
        <dbReference type="ChEBI" id="CHEBI:15378"/>
        <dbReference type="ChEBI" id="CHEBI:30616"/>
        <dbReference type="ChEBI" id="CHEBI:57986"/>
        <dbReference type="ChEBI" id="CHEBI:58210"/>
        <dbReference type="ChEBI" id="CHEBI:456216"/>
        <dbReference type="EC" id="2.7.1.26"/>
    </reaction>
</comment>